<evidence type="ECO:0000256" key="2">
    <source>
        <dbReference type="ARBA" id="ARBA00022801"/>
    </source>
</evidence>
<dbReference type="PROSITE" id="PS01032">
    <property type="entry name" value="PPM_1"/>
    <property type="match status" value="1"/>
</dbReference>
<proteinExistence type="inferred from homology"/>
<name>A0A146KC93_9EUKA</name>
<dbReference type="Pfam" id="PF00481">
    <property type="entry name" value="PP2C"/>
    <property type="match status" value="1"/>
</dbReference>
<sequence>QFGACSTQGRRPQNEDAHIIANVNGVQIAGVYDGHGGYTCSQFIQQNLLQTLQSFQNFEQNIPKFISQTYIQLDKNYIKQEGSTDIFNSAGSTACTLLIQQSKLYFANVGDSRAICGKLQQSVQELQNTKLNKQLLSQLTQQITIDHKPNNPTEKARIESYGSCVTENNDDCPRVAGMLAVARAIGDAPFKGCGVISHPEIFSLDMAELDWVVIACDGLYDVMSNEEVNLVLQVAKNAEKGLKTEVDQGDQRLQIIKNATELFLKSDTLNDEASKNAERELSKLTDEQYFESDSQDVKPQGKIRDNQRYSSENLARILCKMSVALMSDDNVSVVVGLK</sequence>
<dbReference type="GO" id="GO:0046872">
    <property type="term" value="F:metal ion binding"/>
    <property type="evidence" value="ECO:0007669"/>
    <property type="project" value="UniProtKB-KW"/>
</dbReference>
<dbReference type="InterPro" id="IPR000222">
    <property type="entry name" value="PP2C_BS"/>
</dbReference>
<keyword evidence="2 4" id="KW-0378">Hydrolase</keyword>
<dbReference type="CDD" id="cd00143">
    <property type="entry name" value="PP2Cc"/>
    <property type="match status" value="1"/>
</dbReference>
<protein>
    <submittedName>
        <fullName evidence="6">Protein phosphatase 2C</fullName>
    </submittedName>
</protein>
<dbReference type="Gene3D" id="3.60.40.10">
    <property type="entry name" value="PPM-type phosphatase domain"/>
    <property type="match status" value="1"/>
</dbReference>
<evidence type="ECO:0000256" key="1">
    <source>
        <dbReference type="ARBA" id="ARBA00022723"/>
    </source>
</evidence>
<feature type="domain" description="PPM-type phosphatase" evidence="5">
    <location>
        <begin position="1"/>
        <end position="338"/>
    </location>
</feature>
<dbReference type="AlphaFoldDB" id="A0A146KC93"/>
<feature type="non-terminal residue" evidence="6">
    <location>
        <position position="1"/>
    </location>
</feature>
<evidence type="ECO:0000259" key="5">
    <source>
        <dbReference type="PROSITE" id="PS51746"/>
    </source>
</evidence>
<keyword evidence="3 4" id="KW-0904">Protein phosphatase</keyword>
<reference evidence="6" key="1">
    <citation type="submission" date="2015-07" db="EMBL/GenBank/DDBJ databases">
        <title>Adaptation to a free-living lifestyle via gene acquisitions in the diplomonad Trepomonas sp. PC1.</title>
        <authorList>
            <person name="Xu F."/>
            <person name="Jerlstrom-Hultqvist J."/>
            <person name="Kolisko M."/>
            <person name="Simpson A.G.B."/>
            <person name="Roger A.J."/>
            <person name="Svard S.G."/>
            <person name="Andersson J.O."/>
        </authorList>
    </citation>
    <scope>NUCLEOTIDE SEQUENCE</scope>
    <source>
        <strain evidence="6">PC1</strain>
    </source>
</reference>
<keyword evidence="1" id="KW-0479">Metal-binding</keyword>
<gene>
    <name evidence="6" type="ORF">TPC1_14157</name>
</gene>
<dbReference type="InterPro" id="IPR036457">
    <property type="entry name" value="PPM-type-like_dom_sf"/>
</dbReference>
<evidence type="ECO:0000256" key="3">
    <source>
        <dbReference type="ARBA" id="ARBA00022912"/>
    </source>
</evidence>
<dbReference type="InterPro" id="IPR015655">
    <property type="entry name" value="PP2C"/>
</dbReference>
<dbReference type="InterPro" id="IPR001932">
    <property type="entry name" value="PPM-type_phosphatase-like_dom"/>
</dbReference>
<organism evidence="6">
    <name type="scientific">Trepomonas sp. PC1</name>
    <dbReference type="NCBI Taxonomy" id="1076344"/>
    <lineage>
        <taxon>Eukaryota</taxon>
        <taxon>Metamonada</taxon>
        <taxon>Diplomonadida</taxon>
        <taxon>Hexamitidae</taxon>
        <taxon>Hexamitinae</taxon>
        <taxon>Trepomonas</taxon>
    </lineage>
</organism>
<evidence type="ECO:0000313" key="6">
    <source>
        <dbReference type="EMBL" id="JAP93534.1"/>
    </source>
</evidence>
<dbReference type="PROSITE" id="PS51746">
    <property type="entry name" value="PPM_2"/>
    <property type="match status" value="1"/>
</dbReference>
<evidence type="ECO:0000256" key="4">
    <source>
        <dbReference type="RuleBase" id="RU003465"/>
    </source>
</evidence>
<dbReference type="EMBL" id="GDID01003072">
    <property type="protein sequence ID" value="JAP93534.1"/>
    <property type="molecule type" value="Transcribed_RNA"/>
</dbReference>
<accession>A0A146KC93</accession>
<comment type="similarity">
    <text evidence="4">Belongs to the PP2C family.</text>
</comment>
<dbReference type="SMART" id="SM00332">
    <property type="entry name" value="PP2Cc"/>
    <property type="match status" value="1"/>
</dbReference>
<dbReference type="SUPFAM" id="SSF81606">
    <property type="entry name" value="PP2C-like"/>
    <property type="match status" value="1"/>
</dbReference>
<dbReference type="PANTHER" id="PTHR47992">
    <property type="entry name" value="PROTEIN PHOSPHATASE"/>
    <property type="match status" value="1"/>
</dbReference>
<dbReference type="GO" id="GO:0004722">
    <property type="term" value="F:protein serine/threonine phosphatase activity"/>
    <property type="evidence" value="ECO:0007669"/>
    <property type="project" value="InterPro"/>
</dbReference>